<feature type="binding site" evidence="11">
    <location>
        <begin position="63"/>
        <end position="65"/>
    </location>
    <ligand>
        <name>FMN</name>
        <dbReference type="ChEBI" id="CHEBI:58210"/>
    </ligand>
</feature>
<dbReference type="InterPro" id="IPR013785">
    <property type="entry name" value="Aldolase_TIM"/>
</dbReference>
<keyword evidence="3 11" id="KW-0285">Flavoprotein</keyword>
<dbReference type="GO" id="GO:0016491">
    <property type="term" value="F:oxidoreductase activity"/>
    <property type="evidence" value="ECO:0007669"/>
    <property type="project" value="InterPro"/>
</dbReference>
<proteinExistence type="inferred from homology"/>
<evidence type="ECO:0000256" key="1">
    <source>
        <dbReference type="ARBA" id="ARBA00001917"/>
    </source>
</evidence>
<comment type="similarity">
    <text evidence="11">Belongs to the IPP isomerase type 2 family.</text>
</comment>
<evidence type="ECO:0000313" key="14">
    <source>
        <dbReference type="Proteomes" id="UP000197781"/>
    </source>
</evidence>
<keyword evidence="2 11" id="KW-0963">Cytoplasm</keyword>
<dbReference type="SUPFAM" id="SSF51395">
    <property type="entry name" value="FMN-linked oxidoreductases"/>
    <property type="match status" value="1"/>
</dbReference>
<dbReference type="GO" id="GO:0008299">
    <property type="term" value="P:isoprenoid biosynthetic process"/>
    <property type="evidence" value="ECO:0007669"/>
    <property type="project" value="UniProtKB-UniRule"/>
</dbReference>
<evidence type="ECO:0000256" key="3">
    <source>
        <dbReference type="ARBA" id="ARBA00022630"/>
    </source>
</evidence>
<dbReference type="EC" id="5.3.3.2" evidence="11"/>
<keyword evidence="4 11" id="KW-0288">FMN</keyword>
<evidence type="ECO:0000256" key="11">
    <source>
        <dbReference type="HAMAP-Rule" id="MF_00354"/>
    </source>
</evidence>
<dbReference type="CDD" id="cd02811">
    <property type="entry name" value="IDI-2_FMN"/>
    <property type="match status" value="1"/>
</dbReference>
<dbReference type="InterPro" id="IPR011179">
    <property type="entry name" value="IPdP_isomerase"/>
</dbReference>
<comment type="catalytic activity">
    <reaction evidence="11">
        <text>isopentenyl diphosphate = dimethylallyl diphosphate</text>
        <dbReference type="Rhea" id="RHEA:23284"/>
        <dbReference type="ChEBI" id="CHEBI:57623"/>
        <dbReference type="ChEBI" id="CHEBI:128769"/>
        <dbReference type="EC" id="5.3.3.2"/>
    </reaction>
</comment>
<dbReference type="PANTHER" id="PTHR43665">
    <property type="entry name" value="ISOPENTENYL-DIPHOSPHATE DELTA-ISOMERASE"/>
    <property type="match status" value="1"/>
</dbReference>
<dbReference type="GO" id="GO:0000287">
    <property type="term" value="F:magnesium ion binding"/>
    <property type="evidence" value="ECO:0007669"/>
    <property type="project" value="UniProtKB-UniRule"/>
</dbReference>
<accession>A0A220MEM0</accession>
<keyword evidence="7 11" id="KW-0521">NADP</keyword>
<evidence type="ECO:0000313" key="13">
    <source>
        <dbReference type="EMBL" id="ASJ53402.1"/>
    </source>
</evidence>
<dbReference type="GO" id="GO:0010181">
    <property type="term" value="F:FMN binding"/>
    <property type="evidence" value="ECO:0007669"/>
    <property type="project" value="UniProtKB-UniRule"/>
</dbReference>
<dbReference type="NCBIfam" id="TIGR02151">
    <property type="entry name" value="IPP_isom_2"/>
    <property type="match status" value="1"/>
</dbReference>
<dbReference type="PIRSF" id="PIRSF003314">
    <property type="entry name" value="IPP_isomerase"/>
    <property type="match status" value="1"/>
</dbReference>
<dbReference type="EMBL" id="CP018145">
    <property type="protein sequence ID" value="ASJ53402.1"/>
    <property type="molecule type" value="Genomic_DNA"/>
</dbReference>
<evidence type="ECO:0000256" key="4">
    <source>
        <dbReference type="ARBA" id="ARBA00022643"/>
    </source>
</evidence>
<protein>
    <recommendedName>
        <fullName evidence="11">Isopentenyl-diphosphate delta-isomerase</fullName>
        <shortName evidence="11">IPP isomerase</shortName>
        <ecNumber evidence="11">5.3.3.2</ecNumber>
    </recommendedName>
    <alternativeName>
        <fullName evidence="11">Isopentenyl diphosphate:dimethylallyl diphosphate isomerase</fullName>
    </alternativeName>
    <alternativeName>
        <fullName evidence="11">Isopentenyl pyrophosphate isomerase</fullName>
    </alternativeName>
    <alternativeName>
        <fullName evidence="11">Type 2 isopentenyl diphosphate isomerase</fullName>
        <shortName evidence="11">IDI-2</shortName>
    </alternativeName>
</protein>
<keyword evidence="9 11" id="KW-0413">Isomerase</keyword>
<dbReference type="Proteomes" id="UP000197781">
    <property type="component" value="Chromosome"/>
</dbReference>
<dbReference type="Pfam" id="PF01070">
    <property type="entry name" value="FMN_dh"/>
    <property type="match status" value="1"/>
</dbReference>
<dbReference type="KEGG" id="bfm:BP422_07425"/>
<comment type="function">
    <text evidence="11">Involved in the biosynthesis of isoprenoids. Catalyzes the 1,3-allylic rearrangement of the homoallylic substrate isopentenyl (IPP) to its allylic isomer, dimethylallyl diphosphate (DMAPP).</text>
</comment>
<dbReference type="GO" id="GO:0005737">
    <property type="term" value="C:cytoplasm"/>
    <property type="evidence" value="ECO:0007669"/>
    <property type="project" value="UniProtKB-SubCell"/>
</dbReference>
<reference evidence="13 14" key="1">
    <citation type="submission" date="2016-11" db="EMBL/GenBank/DDBJ databases">
        <authorList>
            <person name="Jaros S."/>
            <person name="Januszkiewicz K."/>
            <person name="Wedrychowicz H."/>
        </authorList>
    </citation>
    <scope>NUCLEOTIDE SEQUENCE [LARGE SCALE GENOMIC DNA]</scope>
    <source>
        <strain evidence="13 14">NF2</strain>
    </source>
</reference>
<keyword evidence="8 11" id="KW-0414">Isoprene biosynthesis</keyword>
<comment type="subcellular location">
    <subcellularLocation>
        <location evidence="11">Cytoplasm</location>
    </subcellularLocation>
</comment>
<evidence type="ECO:0000256" key="6">
    <source>
        <dbReference type="ARBA" id="ARBA00022842"/>
    </source>
</evidence>
<dbReference type="GO" id="GO:0070402">
    <property type="term" value="F:NADPH binding"/>
    <property type="evidence" value="ECO:0007669"/>
    <property type="project" value="UniProtKB-UniRule"/>
</dbReference>
<evidence type="ECO:0000256" key="7">
    <source>
        <dbReference type="ARBA" id="ARBA00022857"/>
    </source>
</evidence>
<feature type="binding site" evidence="11">
    <location>
        <begin position="7"/>
        <end position="8"/>
    </location>
    <ligand>
        <name>substrate</name>
    </ligand>
</feature>
<name>A0A220MEM0_9BACL</name>
<dbReference type="AlphaFoldDB" id="A0A220MEM0"/>
<dbReference type="GO" id="GO:0004452">
    <property type="term" value="F:isopentenyl-diphosphate delta-isomerase activity"/>
    <property type="evidence" value="ECO:0007669"/>
    <property type="project" value="UniProtKB-UniRule"/>
</dbReference>
<sequence>MDRRSIRKLDHIRNALITGENGANSFDDVSFVPNSLPNAAFAEISLDTEIAFLRLSSPIMINAMTGGAGGTTQINQKLAIIARERNLAMAVGSQMAALRDPDVTDSYRIVRREHPQGILFANVGAEATVEQAIAAVEMIEANGLQIHLNVMQELLMPEGDRDFRGYLERIQAIRESLDVPVIVKEVGFGMAKESIEKLIEIGIRTIDVGGRGGTNFAQVENMRSDHPHAMFEDWGFTTVESLLETNAVGHSGMSYIATGGVRHGLDVVKAASLGASAVGMAGAMLRLVQRESLEECLSTVDRWHHQIRVAMTALGMKGLADAVCTPVMITGKTAERARLRHMQLERLAQR</sequence>
<comment type="subunit">
    <text evidence="10 11">Homooctamer. Dimer of tetramers.</text>
</comment>
<feature type="binding site" evidence="11">
    <location>
        <position position="93"/>
    </location>
    <ligand>
        <name>FMN</name>
        <dbReference type="ChEBI" id="CHEBI:58210"/>
    </ligand>
</feature>
<comment type="cofactor">
    <cofactor evidence="11">
        <name>NADPH</name>
        <dbReference type="ChEBI" id="CHEBI:57783"/>
    </cofactor>
</comment>
<dbReference type="RefSeq" id="WP_088907211.1">
    <property type="nucleotide sequence ID" value="NZ_CP018145.1"/>
</dbReference>
<dbReference type="SMART" id="SM01240">
    <property type="entry name" value="IMPDH"/>
    <property type="match status" value="1"/>
</dbReference>
<feature type="binding site" evidence="11">
    <location>
        <position position="184"/>
    </location>
    <ligand>
        <name>FMN</name>
        <dbReference type="ChEBI" id="CHEBI:58210"/>
    </ligand>
</feature>
<dbReference type="HAMAP" id="MF_00354">
    <property type="entry name" value="Idi_2"/>
    <property type="match status" value="1"/>
</dbReference>
<evidence type="ECO:0000256" key="2">
    <source>
        <dbReference type="ARBA" id="ARBA00022490"/>
    </source>
</evidence>
<comment type="cofactor">
    <cofactor evidence="1 11">
        <name>FMN</name>
        <dbReference type="ChEBI" id="CHEBI:58210"/>
    </cofactor>
</comment>
<evidence type="ECO:0000256" key="9">
    <source>
        <dbReference type="ARBA" id="ARBA00023235"/>
    </source>
</evidence>
<feature type="binding site" evidence="11">
    <location>
        <position position="152"/>
    </location>
    <ligand>
        <name>substrate</name>
    </ligand>
</feature>
<feature type="binding site" evidence="11">
    <location>
        <begin position="281"/>
        <end position="282"/>
    </location>
    <ligand>
        <name>FMN</name>
        <dbReference type="ChEBI" id="CHEBI:58210"/>
    </ligand>
</feature>
<organism evidence="13 14">
    <name type="scientific">Brevibacillus formosus</name>
    <dbReference type="NCBI Taxonomy" id="54913"/>
    <lineage>
        <taxon>Bacteria</taxon>
        <taxon>Bacillati</taxon>
        <taxon>Bacillota</taxon>
        <taxon>Bacilli</taxon>
        <taxon>Bacillales</taxon>
        <taxon>Paenibacillaceae</taxon>
        <taxon>Brevibacillus</taxon>
    </lineage>
</organism>
<evidence type="ECO:0000259" key="12">
    <source>
        <dbReference type="Pfam" id="PF01070"/>
    </source>
</evidence>
<keyword evidence="5 11" id="KW-0479">Metal-binding</keyword>
<feature type="binding site" evidence="11">
    <location>
        <position position="122"/>
    </location>
    <ligand>
        <name>FMN</name>
        <dbReference type="ChEBI" id="CHEBI:58210"/>
    </ligand>
</feature>
<feature type="domain" description="FMN-dependent dehydrogenase" evidence="12">
    <location>
        <begin position="167"/>
        <end position="321"/>
    </location>
</feature>
<dbReference type="InterPro" id="IPR000262">
    <property type="entry name" value="FMN-dep_DH"/>
</dbReference>
<dbReference type="Gene3D" id="3.20.20.70">
    <property type="entry name" value="Aldolase class I"/>
    <property type="match status" value="1"/>
</dbReference>
<evidence type="ECO:0000256" key="8">
    <source>
        <dbReference type="ARBA" id="ARBA00023229"/>
    </source>
</evidence>
<comment type="caution">
    <text evidence="11">Lacks conserved residue(s) required for the propagation of feature annotation.</text>
</comment>
<dbReference type="PANTHER" id="PTHR43665:SF1">
    <property type="entry name" value="ISOPENTENYL-DIPHOSPHATE DELTA-ISOMERASE"/>
    <property type="match status" value="1"/>
</dbReference>
<gene>
    <name evidence="11" type="primary">fni</name>
    <name evidence="13" type="ORF">BP422_07425</name>
</gene>
<keyword evidence="6 11" id="KW-0460">Magnesium</keyword>
<feature type="binding site" evidence="11">
    <location>
        <begin position="260"/>
        <end position="262"/>
    </location>
    <ligand>
        <name>FMN</name>
        <dbReference type="ChEBI" id="CHEBI:58210"/>
    </ligand>
</feature>
<feature type="binding site" evidence="11">
    <location>
        <position position="153"/>
    </location>
    <ligand>
        <name>Mg(2+)</name>
        <dbReference type="ChEBI" id="CHEBI:18420"/>
    </ligand>
</feature>
<comment type="cofactor">
    <cofactor evidence="11">
        <name>Mg(2+)</name>
        <dbReference type="ChEBI" id="CHEBI:18420"/>
    </cofactor>
</comment>
<evidence type="ECO:0000256" key="10">
    <source>
        <dbReference type="ARBA" id="ARBA00025810"/>
    </source>
</evidence>
<evidence type="ECO:0000256" key="5">
    <source>
        <dbReference type="ARBA" id="ARBA00022723"/>
    </source>
</evidence>
<feature type="binding site" evidence="11">
    <location>
        <position position="214"/>
    </location>
    <ligand>
        <name>FMN</name>
        <dbReference type="ChEBI" id="CHEBI:58210"/>
    </ligand>
</feature>